<evidence type="ECO:0000259" key="1">
    <source>
        <dbReference type="Pfam" id="PF06938"/>
    </source>
</evidence>
<dbReference type="InterPro" id="IPR048341">
    <property type="entry name" value="DUF1285_N"/>
</dbReference>
<dbReference type="AlphaFoldDB" id="A0A4P6P561"/>
<sequence length="180" mass="20704">MSLEKISQQLANQSQKLPPVESWYPPYCGEIDIEIKANGDWFYSGTIFKRMSLVKLFASVLIREEGQHNDDYFLVTPVEKVKIKVVDAPFVLTQWQWDENKENMIVQTNLADEFVLDAQHPLIVTEQGDLYVTVRRNLLAKVHRNVYYQWVEAATEVSTEKGTELMLSSANCQFSLGVID</sequence>
<feature type="domain" description="DUF1285" evidence="1">
    <location>
        <begin position="18"/>
        <end position="88"/>
    </location>
</feature>
<name>A0A4P6P561_9GAMM</name>
<organism evidence="3 4">
    <name type="scientific">Litorilituus sediminis</name>
    <dbReference type="NCBI Taxonomy" id="718192"/>
    <lineage>
        <taxon>Bacteria</taxon>
        <taxon>Pseudomonadati</taxon>
        <taxon>Pseudomonadota</taxon>
        <taxon>Gammaproteobacteria</taxon>
        <taxon>Alteromonadales</taxon>
        <taxon>Colwelliaceae</taxon>
        <taxon>Litorilituus</taxon>
    </lineage>
</organism>
<dbReference type="Gene3D" id="2.30.270.10">
    <property type="entry name" value="duf1285 protein"/>
    <property type="match status" value="1"/>
</dbReference>
<dbReference type="Gene3D" id="3.10.540.10">
    <property type="entry name" value="duf1285 like domain"/>
    <property type="match status" value="1"/>
</dbReference>
<dbReference type="Pfam" id="PF21028">
    <property type="entry name" value="DUF1285_C"/>
    <property type="match status" value="1"/>
</dbReference>
<feature type="domain" description="DUF1285" evidence="2">
    <location>
        <begin position="89"/>
        <end position="176"/>
    </location>
</feature>
<evidence type="ECO:0000259" key="2">
    <source>
        <dbReference type="Pfam" id="PF21028"/>
    </source>
</evidence>
<evidence type="ECO:0000313" key="4">
    <source>
        <dbReference type="Proteomes" id="UP000290244"/>
    </source>
</evidence>
<proteinExistence type="predicted"/>
<protein>
    <submittedName>
        <fullName evidence="3">DUF1285 domain-containing protein</fullName>
    </submittedName>
</protein>
<dbReference type="InterPro" id="IPR010707">
    <property type="entry name" value="DUF1285"/>
</dbReference>
<reference evidence="3 4" key="1">
    <citation type="submission" date="2018-12" db="EMBL/GenBank/DDBJ databases">
        <title>Complete genome of Litorilituus sediminis.</title>
        <authorList>
            <person name="Liu A."/>
            <person name="Rong J."/>
        </authorList>
    </citation>
    <scope>NUCLEOTIDE SEQUENCE [LARGE SCALE GENOMIC DNA]</scope>
    <source>
        <strain evidence="3 4">JCM 17549</strain>
    </source>
</reference>
<gene>
    <name evidence="3" type="ORF">EMK97_12975</name>
</gene>
<dbReference type="KEGG" id="lsd:EMK97_12975"/>
<accession>A0A4P6P561</accession>
<keyword evidence="4" id="KW-1185">Reference proteome</keyword>
<dbReference type="OrthoDB" id="3078366at2"/>
<evidence type="ECO:0000313" key="3">
    <source>
        <dbReference type="EMBL" id="QBG36564.1"/>
    </source>
</evidence>
<dbReference type="Pfam" id="PF06938">
    <property type="entry name" value="DUF1285_N"/>
    <property type="match status" value="1"/>
</dbReference>
<dbReference type="EMBL" id="CP034759">
    <property type="protein sequence ID" value="QBG36564.1"/>
    <property type="molecule type" value="Genomic_DNA"/>
</dbReference>
<dbReference type="RefSeq" id="WP_130602832.1">
    <property type="nucleotide sequence ID" value="NZ_CP034759.1"/>
</dbReference>
<dbReference type="InterPro" id="IPR048342">
    <property type="entry name" value="DUF1285_C"/>
</dbReference>
<dbReference type="PIRSF" id="PIRSF029557">
    <property type="entry name" value="UCP029557"/>
    <property type="match status" value="1"/>
</dbReference>
<dbReference type="InterPro" id="IPR023361">
    <property type="entry name" value="DUF1285_beta_roll_sf"/>
</dbReference>
<dbReference type="Proteomes" id="UP000290244">
    <property type="component" value="Chromosome"/>
</dbReference>